<dbReference type="InterPro" id="IPR050678">
    <property type="entry name" value="DNA_Partitioning_ATPase"/>
</dbReference>
<name>A0A1M5F0S2_LOKAT</name>
<sequence>MPTVVIASPKGGAGKSTTAVLLGTELAHAGANVVMLDCDPNQSLTLWSDKGPVPERITVLSNVSESDIVKTIKRHDTDGQIVIVDLEGVASRLVSRAISQADLVITPMRATTLDATIGVRALQLIAEEEEALDRKIPHAVVFTMTKAIKSKQHSGIAGSLTEQGVDLINPPLMERAAFSALFEFGGDLHSMPAQGNMDRAIENAAQFAQAVYQRLAGEVEND</sequence>
<proteinExistence type="predicted"/>
<dbReference type="EMBL" id="FQUE01000016">
    <property type="protein sequence ID" value="SHF85150.1"/>
    <property type="molecule type" value="Genomic_DNA"/>
</dbReference>
<dbReference type="Proteomes" id="UP000183987">
    <property type="component" value="Unassembled WGS sequence"/>
</dbReference>
<reference evidence="2" key="1">
    <citation type="submission" date="2016-11" db="EMBL/GenBank/DDBJ databases">
        <authorList>
            <person name="Varghese N."/>
            <person name="Submissions S."/>
        </authorList>
    </citation>
    <scope>NUCLEOTIDE SEQUENCE [LARGE SCALE GENOMIC DNA]</scope>
    <source>
        <strain evidence="2">DSM 29326</strain>
    </source>
</reference>
<dbReference type="Pfam" id="PF07015">
    <property type="entry name" value="VirC1"/>
    <property type="match status" value="1"/>
</dbReference>
<protein>
    <submittedName>
        <fullName evidence="1">Chromosome partitioning protein</fullName>
    </submittedName>
</protein>
<evidence type="ECO:0000313" key="1">
    <source>
        <dbReference type="EMBL" id="SHF85150.1"/>
    </source>
</evidence>
<dbReference type="PIRSF" id="PIRSF009320">
    <property type="entry name" value="Nuc_binding_HP_1000"/>
    <property type="match status" value="1"/>
</dbReference>
<dbReference type="OrthoDB" id="113462at2"/>
<dbReference type="PANTHER" id="PTHR13696">
    <property type="entry name" value="P-LOOP CONTAINING NUCLEOSIDE TRIPHOSPHATE HYDROLASE"/>
    <property type="match status" value="1"/>
</dbReference>
<evidence type="ECO:0000313" key="2">
    <source>
        <dbReference type="Proteomes" id="UP000183987"/>
    </source>
</evidence>
<dbReference type="Gene3D" id="3.40.50.300">
    <property type="entry name" value="P-loop containing nucleotide triphosphate hydrolases"/>
    <property type="match status" value="1"/>
</dbReference>
<dbReference type="InterPro" id="IPR009744">
    <property type="entry name" value="VirC1"/>
</dbReference>
<gene>
    <name evidence="1" type="ORF">SAMN05444339_11621</name>
</gene>
<organism evidence="1 2">
    <name type="scientific">Loktanella atrilutea</name>
    <dbReference type="NCBI Taxonomy" id="366533"/>
    <lineage>
        <taxon>Bacteria</taxon>
        <taxon>Pseudomonadati</taxon>
        <taxon>Pseudomonadota</taxon>
        <taxon>Alphaproteobacteria</taxon>
        <taxon>Rhodobacterales</taxon>
        <taxon>Roseobacteraceae</taxon>
        <taxon>Loktanella</taxon>
    </lineage>
</organism>
<dbReference type="STRING" id="366533.SAMN05444339_11621"/>
<dbReference type="CDD" id="cd02042">
    <property type="entry name" value="ParAB_family"/>
    <property type="match status" value="1"/>
</dbReference>
<keyword evidence="2" id="KW-1185">Reference proteome</keyword>
<dbReference type="InterPro" id="IPR027417">
    <property type="entry name" value="P-loop_NTPase"/>
</dbReference>
<dbReference type="RefSeq" id="WP_072858780.1">
    <property type="nucleotide sequence ID" value="NZ_FQUE01000016.1"/>
</dbReference>
<accession>A0A1M5F0S2</accession>
<dbReference type="SUPFAM" id="SSF52540">
    <property type="entry name" value="P-loop containing nucleoside triphosphate hydrolases"/>
    <property type="match status" value="1"/>
</dbReference>
<dbReference type="PANTHER" id="PTHR13696:SF96">
    <property type="entry name" value="COBQ_COBB_MIND_PARA NUCLEOTIDE BINDING DOMAIN-CONTAINING PROTEIN"/>
    <property type="match status" value="1"/>
</dbReference>
<dbReference type="AlphaFoldDB" id="A0A1M5F0S2"/>